<evidence type="ECO:0000256" key="1">
    <source>
        <dbReference type="SAM" id="MobiDB-lite"/>
    </source>
</evidence>
<feature type="compositionally biased region" description="Low complexity" evidence="1">
    <location>
        <begin position="8"/>
        <end position="25"/>
    </location>
</feature>
<organism evidence="2 3">
    <name type="scientific">Setaria viridis</name>
    <name type="common">Green bristlegrass</name>
    <name type="synonym">Setaria italica subsp. viridis</name>
    <dbReference type="NCBI Taxonomy" id="4556"/>
    <lineage>
        <taxon>Eukaryota</taxon>
        <taxon>Viridiplantae</taxon>
        <taxon>Streptophyta</taxon>
        <taxon>Embryophyta</taxon>
        <taxon>Tracheophyta</taxon>
        <taxon>Spermatophyta</taxon>
        <taxon>Magnoliopsida</taxon>
        <taxon>Liliopsida</taxon>
        <taxon>Poales</taxon>
        <taxon>Poaceae</taxon>
        <taxon>PACMAD clade</taxon>
        <taxon>Panicoideae</taxon>
        <taxon>Panicodae</taxon>
        <taxon>Paniceae</taxon>
        <taxon>Cenchrinae</taxon>
        <taxon>Setaria</taxon>
    </lineage>
</organism>
<proteinExistence type="predicted"/>
<sequence>MSRAPTGLRSSGARRLPPSGSRSRPWALVRSSGDAPAAGRSLFSFSTATARRVWTTARRTAGSAARNPAPLIVLAKYARLTYNATIVSAPLVCCLVRRLAGGRALGVRRFACKAGVQQRR</sequence>
<reference evidence="2" key="1">
    <citation type="submission" date="2019-03" db="EMBL/GenBank/DDBJ databases">
        <title>WGS assembly of Setaria viridis.</title>
        <authorList>
            <person name="Huang P."/>
            <person name="Jenkins J."/>
            <person name="Grimwood J."/>
            <person name="Barry K."/>
            <person name="Healey A."/>
            <person name="Mamidi S."/>
            <person name="Sreedasyam A."/>
            <person name="Shu S."/>
            <person name="Feldman M."/>
            <person name="Wu J."/>
            <person name="Yu Y."/>
            <person name="Chen C."/>
            <person name="Johnson J."/>
            <person name="Rokhsar D."/>
            <person name="Baxter I."/>
            <person name="Schmutz J."/>
            <person name="Brutnell T."/>
            <person name="Kellogg E."/>
        </authorList>
    </citation>
    <scope>NUCLEOTIDE SEQUENCE [LARGE SCALE GENOMIC DNA]</scope>
</reference>
<protein>
    <submittedName>
        <fullName evidence="2">Uncharacterized protein</fullName>
    </submittedName>
</protein>
<evidence type="ECO:0000313" key="3">
    <source>
        <dbReference type="Proteomes" id="UP000298652"/>
    </source>
</evidence>
<dbReference type="AlphaFoldDB" id="A0A4U6TS06"/>
<evidence type="ECO:0000313" key="2">
    <source>
        <dbReference type="EMBL" id="TKW05590.1"/>
    </source>
</evidence>
<dbReference type="EMBL" id="CM016558">
    <property type="protein sequence ID" value="TKW05590.1"/>
    <property type="molecule type" value="Genomic_DNA"/>
</dbReference>
<keyword evidence="3" id="KW-1185">Reference proteome</keyword>
<name>A0A4U6TS06_SETVI</name>
<dbReference type="Proteomes" id="UP000298652">
    <property type="component" value="Chromosome 7"/>
</dbReference>
<feature type="region of interest" description="Disordered" evidence="1">
    <location>
        <begin position="1"/>
        <end position="36"/>
    </location>
</feature>
<gene>
    <name evidence="2" type="ORF">SEVIR_7G186450v2</name>
</gene>
<dbReference type="Gramene" id="TKW05590">
    <property type="protein sequence ID" value="TKW05590"/>
    <property type="gene ID" value="SEVIR_7G186450v2"/>
</dbReference>
<accession>A0A4U6TS06</accession>